<dbReference type="InterPro" id="IPR037126">
    <property type="entry name" value="PdaC/RsiV-like_sf"/>
</dbReference>
<dbReference type="STRING" id="202956.BJN41_04375"/>
<dbReference type="AlphaFoldDB" id="A0A1E8E2P6"/>
<protein>
    <recommendedName>
        <fullName evidence="1">DUF3298 domain-containing protein</fullName>
    </recommendedName>
</protein>
<dbReference type="InterPro" id="IPR021729">
    <property type="entry name" value="DUF3298"/>
</dbReference>
<comment type="caution">
    <text evidence="2">The sequence shown here is derived from an EMBL/GenBank/DDBJ whole genome shotgun (WGS) entry which is preliminary data.</text>
</comment>
<evidence type="ECO:0000313" key="2">
    <source>
        <dbReference type="EMBL" id="OFE43955.1"/>
    </source>
</evidence>
<dbReference type="RefSeq" id="WP_019837054.1">
    <property type="nucleotide sequence ID" value="NZ_CP183897.1"/>
</dbReference>
<proteinExistence type="predicted"/>
<sequence length="265" mass="29877">MQYLKSQVFLGAVTLSSVLLLTACQPKSEATSKAETEQAASASVTADIPVIQAKVVALKLPQQQICDEEGCTAYDIQTVKTNAAWIDEYFMQRLQKADPIVFSKAAASTETPKVEETDPMRLSQSSSYVRYIGQHANLATFSLQSYSYPAGAAHGIHHQEFVTFDLKQKKRLALQDIMQPNTEAKMTEELFNHNYNWLDEHDISREKFKLSDNFYYGANGLVFVYPLYELASYAEGMPELILPYYATEKLIKPEYLPSLPQYPSQ</sequence>
<accession>A0A1E8E2P6</accession>
<dbReference type="Proteomes" id="UP000186931">
    <property type="component" value="Unassembled WGS sequence"/>
</dbReference>
<name>A0A1E8E2P6_9GAMM</name>
<dbReference type="PROSITE" id="PS51257">
    <property type="entry name" value="PROKAR_LIPOPROTEIN"/>
    <property type="match status" value="1"/>
</dbReference>
<reference evidence="2 3" key="1">
    <citation type="submission" date="2016-10" db="EMBL/GenBank/DDBJ databases">
        <title>Genome of airborne Acinetobacter sp. 5-2Ac02 in the hospital environment: Species near to Acinetobacter towneri.</title>
        <authorList>
            <person name="Barbosa B."/>
            <person name="Fernandez-Garcia L."/>
            <person name="Gato E."/>
            <person name="Leao R."/>
            <person name="Albano R."/>
            <person name="Fernandez B."/>
            <person name="Fernandez-Cuenca F."/>
            <person name="Marques E."/>
            <person name="Tomas M."/>
        </authorList>
    </citation>
    <scope>NUCLEOTIDE SEQUENCE [LARGE SCALE GENOMIC DNA]</scope>
    <source>
        <strain evidence="2 3">5-2Ac02</strain>
    </source>
</reference>
<dbReference type="EMBL" id="MKQS01000007">
    <property type="protein sequence ID" value="OFE43955.1"/>
    <property type="molecule type" value="Genomic_DNA"/>
</dbReference>
<dbReference type="Pfam" id="PF11738">
    <property type="entry name" value="DUF3298"/>
    <property type="match status" value="1"/>
</dbReference>
<evidence type="ECO:0000313" key="3">
    <source>
        <dbReference type="Proteomes" id="UP000186931"/>
    </source>
</evidence>
<evidence type="ECO:0000259" key="1">
    <source>
        <dbReference type="Pfam" id="PF11738"/>
    </source>
</evidence>
<gene>
    <name evidence="2" type="ORF">BJN41_04375</name>
</gene>
<feature type="domain" description="DUF3298" evidence="1">
    <location>
        <begin position="176"/>
        <end position="244"/>
    </location>
</feature>
<dbReference type="Gene3D" id="3.30.565.40">
    <property type="entry name" value="Fervidobacterium nodosum Rt17-B1 like"/>
    <property type="match status" value="1"/>
</dbReference>
<dbReference type="Gene3D" id="3.90.640.20">
    <property type="entry name" value="Heat-shock cognate protein, ATPase"/>
    <property type="match status" value="1"/>
</dbReference>
<dbReference type="eggNOG" id="ENOG5032SQ9">
    <property type="taxonomic scope" value="Bacteria"/>
</dbReference>
<organism evidence="2 3">
    <name type="scientific">Acinetobacter towneri</name>
    <dbReference type="NCBI Taxonomy" id="202956"/>
    <lineage>
        <taxon>Bacteria</taxon>
        <taxon>Pseudomonadati</taxon>
        <taxon>Pseudomonadota</taxon>
        <taxon>Gammaproteobacteria</taxon>
        <taxon>Moraxellales</taxon>
        <taxon>Moraxellaceae</taxon>
        <taxon>Acinetobacter</taxon>
    </lineage>
</organism>